<organism evidence="5 6">
    <name type="scientific">Balneatrix alpica</name>
    <dbReference type="NCBI Taxonomy" id="75684"/>
    <lineage>
        <taxon>Bacteria</taxon>
        <taxon>Pseudomonadati</taxon>
        <taxon>Pseudomonadota</taxon>
        <taxon>Gammaproteobacteria</taxon>
        <taxon>Oceanospirillales</taxon>
        <taxon>Balneatrichaceae</taxon>
        <taxon>Balneatrix</taxon>
    </lineage>
</organism>
<evidence type="ECO:0000256" key="1">
    <source>
        <dbReference type="ARBA" id="ARBA00023002"/>
    </source>
</evidence>
<keyword evidence="1 5" id="KW-0560">Oxidoreductase</keyword>
<evidence type="ECO:0000256" key="2">
    <source>
        <dbReference type="ARBA" id="ARBA00023027"/>
    </source>
</evidence>
<dbReference type="InterPro" id="IPR013131">
    <property type="entry name" value="Mannitol_DH_N"/>
</dbReference>
<dbReference type="Pfam" id="PF08125">
    <property type="entry name" value="Mannitol_dh_C"/>
    <property type="match status" value="1"/>
</dbReference>
<dbReference type="InterPro" id="IPR036291">
    <property type="entry name" value="NAD(P)-bd_dom_sf"/>
</dbReference>
<name>A0ABV5ZGK2_9GAMM</name>
<sequence>MAELRQGQYPEQGLRASILHLGTGAFHRAHQAWYLHQLLEQEDSRHWGICAVNLRPQDSTAFAQLAAQQGHYCLKTLSPTGEVDYHWIRSLVELVDGAQRPEAVCQRLADPAYQLVTLTVTEGGYYLDEQGNLDRHQPAVSADLNGGFNSLYGFLYQGLRQRMLAGHGPLTLLSCDNLRHNGARLRRGLSQFIAAKGDQDLLAWVEQQVSFPNSMVDRITPRLDPALSAEVRSLFGREDAQPVQAEAFCQWVVEDNFRGQRPPLERVGVTFTADVLSYEEAKIRLLNGGHMALAYSAALKGYQRVDEAMTDAELVAQLDSYLHEEVIASLPDSPLDLPRYWQSIRARFANPYIVDTVSRLCAEGSSKLPIFVLSTLETLLNQGQVPRRGLQILANWYLCLQRQQQGRLQGSCEDVQLDWLQQLLTGPEPVQRFAHSSELWGSLPNRFPSFSRTLIELIEQGAQA</sequence>
<gene>
    <name evidence="5" type="ORF">ACFFLH_16260</name>
</gene>
<reference evidence="5 6" key="1">
    <citation type="submission" date="2024-09" db="EMBL/GenBank/DDBJ databases">
        <authorList>
            <person name="Sun Q."/>
            <person name="Mori K."/>
        </authorList>
    </citation>
    <scope>NUCLEOTIDE SEQUENCE [LARGE SCALE GENOMIC DNA]</scope>
    <source>
        <strain evidence="5 6">ATCC 51285</strain>
    </source>
</reference>
<evidence type="ECO:0000259" key="3">
    <source>
        <dbReference type="Pfam" id="PF01232"/>
    </source>
</evidence>
<dbReference type="SUPFAM" id="SSF51735">
    <property type="entry name" value="NAD(P)-binding Rossmann-fold domains"/>
    <property type="match status" value="1"/>
</dbReference>
<dbReference type="GO" id="GO:0016491">
    <property type="term" value="F:oxidoreductase activity"/>
    <property type="evidence" value="ECO:0007669"/>
    <property type="project" value="UniProtKB-KW"/>
</dbReference>
<dbReference type="PANTHER" id="PTHR43362">
    <property type="entry name" value="MANNITOL DEHYDROGENASE DSF1-RELATED"/>
    <property type="match status" value="1"/>
</dbReference>
<dbReference type="Pfam" id="PF01232">
    <property type="entry name" value="Mannitol_dh"/>
    <property type="match status" value="1"/>
</dbReference>
<dbReference type="Gene3D" id="3.40.50.720">
    <property type="entry name" value="NAD(P)-binding Rossmann-like Domain"/>
    <property type="match status" value="1"/>
</dbReference>
<dbReference type="RefSeq" id="WP_051527652.1">
    <property type="nucleotide sequence ID" value="NZ_JBHLZN010000007.1"/>
</dbReference>
<keyword evidence="2" id="KW-0520">NAD</keyword>
<dbReference type="EC" id="1.1.1.-" evidence="5"/>
<dbReference type="InterPro" id="IPR008927">
    <property type="entry name" value="6-PGluconate_DH-like_C_sf"/>
</dbReference>
<dbReference type="InterPro" id="IPR013328">
    <property type="entry name" value="6PGD_dom2"/>
</dbReference>
<dbReference type="InterPro" id="IPR013118">
    <property type="entry name" value="Mannitol_DH_C"/>
</dbReference>
<evidence type="ECO:0000313" key="5">
    <source>
        <dbReference type="EMBL" id="MFB9887970.1"/>
    </source>
</evidence>
<dbReference type="InterPro" id="IPR000669">
    <property type="entry name" value="Mannitol_DH"/>
</dbReference>
<accession>A0ABV5ZGK2</accession>
<dbReference type="PROSITE" id="PS00974">
    <property type="entry name" value="MANNITOL_DHGENASE"/>
    <property type="match status" value="1"/>
</dbReference>
<dbReference type="InterPro" id="IPR023027">
    <property type="entry name" value="Mannitol_DH_CS"/>
</dbReference>
<dbReference type="EMBL" id="JBHLZN010000007">
    <property type="protein sequence ID" value="MFB9887970.1"/>
    <property type="molecule type" value="Genomic_DNA"/>
</dbReference>
<dbReference type="Proteomes" id="UP001589628">
    <property type="component" value="Unassembled WGS sequence"/>
</dbReference>
<dbReference type="PANTHER" id="PTHR43362:SF1">
    <property type="entry name" value="MANNITOL DEHYDROGENASE 2-RELATED"/>
    <property type="match status" value="1"/>
</dbReference>
<dbReference type="SUPFAM" id="SSF48179">
    <property type="entry name" value="6-phosphogluconate dehydrogenase C-terminal domain-like"/>
    <property type="match status" value="1"/>
</dbReference>
<dbReference type="InterPro" id="IPR050988">
    <property type="entry name" value="Mannitol_DH/Oxidoreductase"/>
</dbReference>
<keyword evidence="6" id="KW-1185">Reference proteome</keyword>
<evidence type="ECO:0000259" key="4">
    <source>
        <dbReference type="Pfam" id="PF08125"/>
    </source>
</evidence>
<feature type="domain" description="Mannitol dehydrogenase N-terminal" evidence="3">
    <location>
        <begin position="17"/>
        <end position="265"/>
    </location>
</feature>
<evidence type="ECO:0000313" key="6">
    <source>
        <dbReference type="Proteomes" id="UP001589628"/>
    </source>
</evidence>
<dbReference type="PRINTS" id="PR00084">
    <property type="entry name" value="MTLDHDRGNASE"/>
</dbReference>
<protein>
    <submittedName>
        <fullName evidence="5">Mannitol dehydrogenase family protein</fullName>
        <ecNumber evidence="5">1.1.1.-</ecNumber>
    </submittedName>
</protein>
<proteinExistence type="predicted"/>
<dbReference type="Gene3D" id="1.10.1040.10">
    <property type="entry name" value="N-(1-d-carboxylethyl)-l-norvaline Dehydrogenase, domain 2"/>
    <property type="match status" value="1"/>
</dbReference>
<feature type="domain" description="Mannitol dehydrogenase C-terminal" evidence="4">
    <location>
        <begin position="274"/>
        <end position="441"/>
    </location>
</feature>
<comment type="caution">
    <text evidence="5">The sequence shown here is derived from an EMBL/GenBank/DDBJ whole genome shotgun (WGS) entry which is preliminary data.</text>
</comment>